<feature type="site" description="Important for long-chain enoyl-CoA hydratase activity" evidence="40">
    <location>
        <position position="146"/>
    </location>
</feature>
<dbReference type="GO" id="GO:0016509">
    <property type="term" value="F:long-chain (3S)-3-hydroxyacyl-CoA dehydrogenase (NAD+) activity"/>
    <property type="evidence" value="ECO:0007669"/>
    <property type="project" value="UniProtKB-EC"/>
</dbReference>
<keyword evidence="20" id="KW-0511">Multifunctional enzyme</keyword>
<evidence type="ECO:0000256" key="18">
    <source>
        <dbReference type="ARBA" id="ARBA00023136"/>
    </source>
</evidence>
<comment type="catalytic activity">
    <reaction evidence="22">
        <text>(3S)-hydroxyhexadecanoyl-CoA + NAD(+) = 3-oxohexadecanoyl-CoA + NADH + H(+)</text>
        <dbReference type="Rhea" id="RHEA:31159"/>
        <dbReference type="ChEBI" id="CHEBI:15378"/>
        <dbReference type="ChEBI" id="CHEBI:57349"/>
        <dbReference type="ChEBI" id="CHEBI:57540"/>
        <dbReference type="ChEBI" id="CHEBI:57945"/>
        <dbReference type="ChEBI" id="CHEBI:62613"/>
    </reaction>
    <physiologicalReaction direction="left-to-right" evidence="22">
        <dbReference type="Rhea" id="RHEA:31160"/>
    </physiologicalReaction>
</comment>
<comment type="similarity">
    <text evidence="41">Belongs to the enoyl-CoA hydratase/isomerase family.</text>
</comment>
<evidence type="ECO:0000256" key="10">
    <source>
        <dbReference type="ARBA" id="ARBA00022792"/>
    </source>
</evidence>
<comment type="catalytic activity">
    <reaction evidence="24">
        <text>1'-[1,2-di-(9Z,12Z-octadecadienoyl)-sn-glycero-3-phospho]-3'-[1-(9Z,12Z-octadecadienoyl)-sn-glycero-3-phospho]-glycerol + (9Z,12Z)-octadecadienoyl-CoA = 1',3'-bis-[1,2-di-(9Z,12Z-octadecadienoyl)-sn-glycero-3-phospho]-glycerol + CoA</text>
        <dbReference type="Rhea" id="RHEA:43672"/>
        <dbReference type="ChEBI" id="CHEBI:57287"/>
        <dbReference type="ChEBI" id="CHEBI:57383"/>
        <dbReference type="ChEBI" id="CHEBI:83580"/>
        <dbReference type="ChEBI" id="CHEBI:83581"/>
    </reaction>
    <physiologicalReaction direction="left-to-right" evidence="24">
        <dbReference type="Rhea" id="RHEA:43673"/>
    </physiologicalReaction>
</comment>
<evidence type="ECO:0000256" key="29">
    <source>
        <dbReference type="ARBA" id="ARBA00052711"/>
    </source>
</evidence>
<dbReference type="Proteomes" id="UP000265140">
    <property type="component" value="Chromosome 15"/>
</dbReference>
<comment type="catalytic activity">
    <reaction evidence="27">
        <text>(3S)-hydroxyoctanoyl-CoA = (2E)-octenoyl-CoA + H2O</text>
        <dbReference type="Rhea" id="RHEA:31199"/>
        <dbReference type="ChEBI" id="CHEBI:15377"/>
        <dbReference type="ChEBI" id="CHEBI:62242"/>
        <dbReference type="ChEBI" id="CHEBI:62617"/>
    </reaction>
    <physiologicalReaction direction="right-to-left" evidence="27">
        <dbReference type="Rhea" id="RHEA:31201"/>
    </physiologicalReaction>
</comment>
<dbReference type="Ensembl" id="ENSELUT00000049155.2">
    <property type="protein sequence ID" value="ENSELUP00000074153.2"/>
    <property type="gene ID" value="ENSELUG00000001109.3"/>
</dbReference>
<dbReference type="CDD" id="cd06558">
    <property type="entry name" value="crotonase-like"/>
    <property type="match status" value="1"/>
</dbReference>
<evidence type="ECO:0000256" key="35">
    <source>
        <dbReference type="ARBA" id="ARBA00066806"/>
    </source>
</evidence>
<comment type="similarity">
    <text evidence="5">In the N-terminal section; belongs to the enoyl-CoA hydratase/isomerase family.</text>
</comment>
<feature type="domain" description="3-hydroxyacyl-CoA dehydrogenase NAD binding" evidence="43">
    <location>
        <begin position="337"/>
        <end position="514"/>
    </location>
</feature>
<comment type="catalytic activity">
    <reaction evidence="25">
        <text>a long-chain (3S)-3-hydroxy fatty acyl-CoA + NAD(+) = a long-chain 3-oxo-fatty acyl-CoA + NADH + H(+)</text>
        <dbReference type="Rhea" id="RHEA:52656"/>
        <dbReference type="ChEBI" id="CHEBI:15378"/>
        <dbReference type="ChEBI" id="CHEBI:57540"/>
        <dbReference type="ChEBI" id="CHEBI:57945"/>
        <dbReference type="ChEBI" id="CHEBI:136757"/>
        <dbReference type="ChEBI" id="CHEBI:136758"/>
        <dbReference type="EC" id="1.1.1.211"/>
    </reaction>
    <physiologicalReaction direction="left-to-right" evidence="25">
        <dbReference type="Rhea" id="RHEA:52657"/>
    </physiologicalReaction>
</comment>
<evidence type="ECO:0000313" key="45">
    <source>
        <dbReference type="Proteomes" id="UP000265140"/>
    </source>
</evidence>
<feature type="site" description="Important for hydroxyacyl-coenzyme A dehydrogenase activity" evidence="40">
    <location>
        <position position="471"/>
    </location>
</feature>
<evidence type="ECO:0000259" key="43">
    <source>
        <dbReference type="Pfam" id="PF02737"/>
    </source>
</evidence>
<keyword evidence="14" id="KW-0560">Oxidoreductase</keyword>
<comment type="similarity">
    <text evidence="4">In the central section; belongs to the 3-hydroxyacyl-CoA dehydrogenase family.</text>
</comment>
<dbReference type="GO" id="GO:0004300">
    <property type="term" value="F:enoyl-CoA hydratase activity"/>
    <property type="evidence" value="ECO:0007669"/>
    <property type="project" value="UniProtKB-EC"/>
</dbReference>
<evidence type="ECO:0000256" key="5">
    <source>
        <dbReference type="ARBA" id="ARBA00008750"/>
    </source>
</evidence>
<keyword evidence="8" id="KW-0597">Phosphoprotein</keyword>
<comment type="catalytic activity">
    <reaction evidence="29">
        <text>(3S)-3-hydroxydodecanoyl-CoA = (2E)-dodecenoyl-CoA + H2O</text>
        <dbReference type="Rhea" id="RHEA:31075"/>
        <dbReference type="ChEBI" id="CHEBI:15377"/>
        <dbReference type="ChEBI" id="CHEBI:57330"/>
        <dbReference type="ChEBI" id="CHEBI:62558"/>
    </reaction>
    <physiologicalReaction direction="right-to-left" evidence="29">
        <dbReference type="Rhea" id="RHEA:31077"/>
    </physiologicalReaction>
</comment>
<dbReference type="InterPro" id="IPR036291">
    <property type="entry name" value="NAD(P)-bd_dom_sf"/>
</dbReference>
<evidence type="ECO:0000256" key="15">
    <source>
        <dbReference type="ARBA" id="ARBA00023027"/>
    </source>
</evidence>
<evidence type="ECO:0000256" key="34">
    <source>
        <dbReference type="ARBA" id="ARBA00062153"/>
    </source>
</evidence>
<comment type="catalytic activity">
    <reaction evidence="28">
        <text>(3S)-hydroxyoctanoyl-CoA + NAD(+) = 3-oxooctanoyl-CoA + NADH + H(+)</text>
        <dbReference type="Rhea" id="RHEA:31195"/>
        <dbReference type="ChEBI" id="CHEBI:15378"/>
        <dbReference type="ChEBI" id="CHEBI:57540"/>
        <dbReference type="ChEBI" id="CHEBI:57945"/>
        <dbReference type="ChEBI" id="CHEBI:62617"/>
        <dbReference type="ChEBI" id="CHEBI:62619"/>
    </reaction>
    <physiologicalReaction direction="left-to-right" evidence="28">
        <dbReference type="Rhea" id="RHEA:31196"/>
    </physiologicalReaction>
</comment>
<keyword evidence="9" id="KW-0808">Transferase</keyword>
<dbReference type="InterPro" id="IPR029045">
    <property type="entry name" value="ClpP/crotonase-like_dom_sf"/>
</dbReference>
<dbReference type="EC" id="4.2.1.17" evidence="6"/>
<accession>A0A6Q2Z8F4</accession>
<keyword evidence="45" id="KW-1185">Reference proteome</keyword>
<dbReference type="FunFam" id="3.40.50.720:FF:000009">
    <property type="entry name" value="Fatty oxidation complex, alpha subunit"/>
    <property type="match status" value="1"/>
</dbReference>
<reference evidence="44" key="3">
    <citation type="submission" date="2025-08" db="UniProtKB">
        <authorList>
            <consortium name="Ensembl"/>
        </authorList>
    </citation>
    <scope>IDENTIFICATION</scope>
</reference>
<evidence type="ECO:0000256" key="14">
    <source>
        <dbReference type="ARBA" id="ARBA00023002"/>
    </source>
</evidence>
<evidence type="ECO:0000256" key="26">
    <source>
        <dbReference type="ARBA" id="ARBA00051215"/>
    </source>
</evidence>
<evidence type="ECO:0000256" key="21">
    <source>
        <dbReference type="ARBA" id="ARBA00035854"/>
    </source>
</evidence>
<dbReference type="InterPro" id="IPR018376">
    <property type="entry name" value="Enoyl-CoA_hyd/isom_CS"/>
</dbReference>
<evidence type="ECO:0000256" key="38">
    <source>
        <dbReference type="ARBA" id="ARBA00083277"/>
    </source>
</evidence>
<comment type="catalytic activity">
    <reaction evidence="31">
        <text>1'-[1,2-di-(9Z,12Z-octadecadienoyl)-sn-glycero-3-phospho]-3'-[1-(9Z,12Z-octadecadienoyl)-sn-glycero-3-phospho]-glycerol + (9Z)-octadecenoyl-CoA = 1'-[1,2-di-(9Z,12Z-octadecadienoyl)-sn-glycero-3-phospho]-3'-[1-(9Z,12Z-octadecadienoyl)-2-(9Z-octadecenoyl)-sn-glycero-3-phospho]-glycerol + CoA</text>
        <dbReference type="Rhea" id="RHEA:43676"/>
        <dbReference type="ChEBI" id="CHEBI:57287"/>
        <dbReference type="ChEBI" id="CHEBI:57387"/>
        <dbReference type="ChEBI" id="CHEBI:83580"/>
        <dbReference type="ChEBI" id="CHEBI:83582"/>
    </reaction>
    <physiologicalReaction direction="left-to-right" evidence="31">
        <dbReference type="Rhea" id="RHEA:43677"/>
    </physiologicalReaction>
</comment>
<dbReference type="Pfam" id="PF00725">
    <property type="entry name" value="3HCDH"/>
    <property type="match status" value="1"/>
</dbReference>
<dbReference type="EC" id="1.1.1.211" evidence="35"/>
<dbReference type="Gene3D" id="3.90.226.10">
    <property type="entry name" value="2-enoyl-CoA Hydratase, Chain A, domain 1"/>
    <property type="match status" value="1"/>
</dbReference>
<evidence type="ECO:0000256" key="31">
    <source>
        <dbReference type="ARBA" id="ARBA00052860"/>
    </source>
</evidence>
<keyword evidence="13" id="KW-0007">Acetylation</keyword>
<comment type="catalytic activity">
    <reaction evidence="1">
        <text>(3S)-hydroxyhexadecanoyl-CoA = (2E)-hexadecenoyl-CoA + H2O</text>
        <dbReference type="Rhea" id="RHEA:31163"/>
        <dbReference type="ChEBI" id="CHEBI:15377"/>
        <dbReference type="ChEBI" id="CHEBI:61526"/>
        <dbReference type="ChEBI" id="CHEBI:62613"/>
    </reaction>
    <physiologicalReaction direction="right-to-left" evidence="1">
        <dbReference type="Rhea" id="RHEA:31165"/>
    </physiologicalReaction>
</comment>
<dbReference type="InterPro" id="IPR001753">
    <property type="entry name" value="Enoyl-CoA_hydra/iso"/>
</dbReference>
<protein>
    <recommendedName>
        <fullName evidence="36">Trifunctional enzyme subunit alpha, mitochondrial</fullName>
        <ecNumber evidence="35">1.1.1.211</ecNumber>
        <ecNumber evidence="6">4.2.1.17</ecNumber>
    </recommendedName>
    <alternativeName>
        <fullName evidence="37">Monolysocardiolipin acyltransferase</fullName>
    </alternativeName>
    <alternativeName>
        <fullName evidence="38">TP-alpha</fullName>
    </alternativeName>
</protein>
<dbReference type="InterPro" id="IPR006180">
    <property type="entry name" value="3-OHacyl-CoA_DH_CS"/>
</dbReference>
<evidence type="ECO:0000256" key="11">
    <source>
        <dbReference type="ARBA" id="ARBA00022832"/>
    </source>
</evidence>
<feature type="site" description="Important for long-chain enoyl-CoA hydratase activity" evidence="40">
    <location>
        <position position="124"/>
    </location>
</feature>
<evidence type="ECO:0000256" key="6">
    <source>
        <dbReference type="ARBA" id="ARBA00012076"/>
    </source>
</evidence>
<dbReference type="GO" id="GO:0016740">
    <property type="term" value="F:transferase activity"/>
    <property type="evidence" value="ECO:0007669"/>
    <property type="project" value="UniProtKB-KW"/>
</dbReference>
<dbReference type="Gene3D" id="3.40.50.720">
    <property type="entry name" value="NAD(P)-binding Rossmann-like Domain"/>
    <property type="match status" value="1"/>
</dbReference>
<keyword evidence="7" id="KW-0488">Methylation</keyword>
<reference evidence="45" key="1">
    <citation type="journal article" date="2014" name="PLoS ONE">
        <title>The genome and linkage map of the northern pike (Esox lucius): conserved synteny revealed between the salmonid sister group and the Neoteleostei.</title>
        <authorList>
            <person name="Rondeau E.B."/>
            <person name="Minkley D.R."/>
            <person name="Leong J.S."/>
            <person name="Messmer A.M."/>
            <person name="Jantzen J.R."/>
            <person name="von Schalburg K.R."/>
            <person name="Lemon C."/>
            <person name="Bird N.H."/>
            <person name="Koop B.F."/>
        </authorList>
    </citation>
    <scope>NUCLEOTIDE SEQUENCE</scope>
</reference>
<evidence type="ECO:0000259" key="42">
    <source>
        <dbReference type="Pfam" id="PF00725"/>
    </source>
</evidence>
<reference evidence="44" key="2">
    <citation type="submission" date="2020-02" db="EMBL/GenBank/DDBJ databases">
        <title>Esox lucius (northern pike) genome, fEsoLuc1, primary haplotype.</title>
        <authorList>
            <person name="Myers G."/>
            <person name="Karagic N."/>
            <person name="Meyer A."/>
            <person name="Pippel M."/>
            <person name="Reichard M."/>
            <person name="Winkler S."/>
            <person name="Tracey A."/>
            <person name="Sims Y."/>
            <person name="Howe K."/>
            <person name="Rhie A."/>
            <person name="Formenti G."/>
            <person name="Durbin R."/>
            <person name="Fedrigo O."/>
            <person name="Jarvis E.D."/>
        </authorList>
    </citation>
    <scope>NUCLEOTIDE SEQUENCE [LARGE SCALE GENOMIC DNA]</scope>
</reference>
<dbReference type="GO" id="GO:0005743">
    <property type="term" value="C:mitochondrial inner membrane"/>
    <property type="evidence" value="ECO:0007669"/>
    <property type="project" value="UniProtKB-SubCell"/>
</dbReference>
<dbReference type="PANTHER" id="PTHR43612:SF3">
    <property type="entry name" value="TRIFUNCTIONAL ENZYME SUBUNIT ALPHA, MITOCHONDRIAL"/>
    <property type="match status" value="1"/>
</dbReference>
<feature type="active site" description="For hydroxyacyl-coenzyme A dehydrogenase activity" evidence="39">
    <location>
        <position position="483"/>
    </location>
</feature>
<evidence type="ECO:0000256" key="39">
    <source>
        <dbReference type="PIRSR" id="PIRSR612803-1"/>
    </source>
</evidence>
<evidence type="ECO:0000256" key="20">
    <source>
        <dbReference type="ARBA" id="ARBA00023268"/>
    </source>
</evidence>
<keyword evidence="11" id="KW-0276">Fatty acid metabolism</keyword>
<dbReference type="InterPro" id="IPR008927">
    <property type="entry name" value="6-PGluconate_DH-like_C_sf"/>
</dbReference>
<evidence type="ECO:0000256" key="23">
    <source>
        <dbReference type="ARBA" id="ARBA00048361"/>
    </source>
</evidence>
<dbReference type="FunFam" id="3.90.226.10:FF:000011">
    <property type="entry name" value="Fatty acid oxidation complex subunit alpha"/>
    <property type="match status" value="1"/>
</dbReference>
<dbReference type="InterPro" id="IPR050136">
    <property type="entry name" value="FA_oxidation_alpha_subunit"/>
</dbReference>
<evidence type="ECO:0000256" key="22">
    <source>
        <dbReference type="ARBA" id="ARBA00047613"/>
    </source>
</evidence>
<dbReference type="Gene3D" id="1.10.1040.50">
    <property type="match status" value="1"/>
</dbReference>
<evidence type="ECO:0000256" key="3">
    <source>
        <dbReference type="ARBA" id="ARBA00005005"/>
    </source>
</evidence>
<evidence type="ECO:0000256" key="27">
    <source>
        <dbReference type="ARBA" id="ARBA00051877"/>
    </source>
</evidence>
<comment type="pathway">
    <text evidence="3">Lipid metabolism; fatty acid beta-oxidation.</text>
</comment>
<evidence type="ECO:0000256" key="32">
    <source>
        <dbReference type="ARBA" id="ARBA00052945"/>
    </source>
</evidence>
<dbReference type="Pfam" id="PF02737">
    <property type="entry name" value="3HCDH_N"/>
    <property type="match status" value="1"/>
</dbReference>
<comment type="catalytic activity">
    <reaction evidence="30">
        <text>(3S)-hydroxytetradecanoyl-CoA + NAD(+) = 3-oxotetradecanoyl-CoA + NADH + H(+)</text>
        <dbReference type="Rhea" id="RHEA:31167"/>
        <dbReference type="ChEBI" id="CHEBI:15378"/>
        <dbReference type="ChEBI" id="CHEBI:57540"/>
        <dbReference type="ChEBI" id="CHEBI:57945"/>
        <dbReference type="ChEBI" id="CHEBI:62543"/>
        <dbReference type="ChEBI" id="CHEBI:62614"/>
    </reaction>
    <physiologicalReaction direction="left-to-right" evidence="30">
        <dbReference type="Rhea" id="RHEA:31168"/>
    </physiologicalReaction>
</comment>
<name>A0A6Q2Z8F4_ESOLU</name>
<evidence type="ECO:0000313" key="44">
    <source>
        <dbReference type="Ensembl" id="ENSELUP00000074153.2"/>
    </source>
</evidence>
<dbReference type="InterPro" id="IPR006108">
    <property type="entry name" value="3HC_DH_C"/>
</dbReference>
<comment type="catalytic activity">
    <reaction evidence="33">
        <text>1'-[1,2-di-(9Z,12Z-octadecadienoyl)-sn-glycero-3-phospho]-3'-[1-(9Z,12Z-octadecadienoyl)-sn-glycero-3-phospho]-glycerol + hexadecanoyl-CoA = 1'-[1,2-di-(9Z,12Z-octadecadienoyl)-sn-glycero-3-phospho]-3'-[1-(9Z,12Z-octadecadienoyl)-2-hexadecanoyl-sn-glycero-3-phospho]-glycerol + CoA</text>
        <dbReference type="Rhea" id="RHEA:43680"/>
        <dbReference type="ChEBI" id="CHEBI:57287"/>
        <dbReference type="ChEBI" id="CHEBI:57379"/>
        <dbReference type="ChEBI" id="CHEBI:83580"/>
        <dbReference type="ChEBI" id="CHEBI:83583"/>
    </reaction>
    <physiologicalReaction direction="left-to-right" evidence="33">
        <dbReference type="Rhea" id="RHEA:43681"/>
    </physiologicalReaction>
</comment>
<evidence type="ECO:0000256" key="40">
    <source>
        <dbReference type="PIRSR" id="PIRSR612803-2"/>
    </source>
</evidence>
<evidence type="ECO:0000256" key="1">
    <source>
        <dbReference type="ARBA" id="ARBA00000469"/>
    </source>
</evidence>
<keyword evidence="16" id="KW-0443">Lipid metabolism</keyword>
<keyword evidence="15" id="KW-0520">NAD</keyword>
<evidence type="ECO:0000256" key="17">
    <source>
        <dbReference type="ARBA" id="ARBA00023128"/>
    </source>
</evidence>
<sequence length="720" mass="78095">CRGQNRSNFFTGLHCKFSMSIKSYVCVVLMFLQVNTLSVQMQTEMTEVFNEVLANNAVQSAVLISSKPGCFIAGADINMIQACKTAEEVTKLSQEGQKMFERIENSPKPIVAAINGSCLGGGLEFAIACQYRVATKSKKTVLGTPEVMLGLLPGAGGTQRLPKMVGIPGAFDMMLTGKNIRADKAKKMGLVHQLVDPLGPGLKSPEERTIEYLEEVAIQCAKDIVNKKIALTRKKGLMQKAQDYVLGIEFVRQQIYKTVTGKVMKMSKGLYPAPLKIIETVKAGLEQGPDSGYLAEAQNFGKLAMTSESNALIGLYHGQVACKKNRFGVPERPVKNLAILGAGLMGAGIAQVTVDKGINTILKDTMVDGLSRGQQQVYKGFNDKTKKKTITSFERDSILSSLTGQLDYKGFEKVDMVIEAVFEDLNIKHKVIKEVEAVISPHCIFATNTSALPIKDIAAASKRPEKVIGMHYFSPVDKMQLLEIITTDKTSKDTTASAVAVGLKQGKVIIVVGDGPGFYTTRCLAPMLAEAVRVLQEGVDPKKLDALTTGFGFPVGAATLADEVGIDVAAHVAEDLGKAFGSRFGGGNVEVLKTMVEKGFKGRKSGKGCYVYTPGLKITQRLHTCSLFDVLFRLVSRFVNEAVMCLQEGILNGPVEGDIGAVFGLGFPPCLGGPFRFVDTFGADKLVEKMRRFEHVYGNQFTPCQLLLDHAKDSNKRFHK</sequence>
<dbReference type="PROSITE" id="PS00166">
    <property type="entry name" value="ENOYL_COA_HYDRATASE"/>
    <property type="match status" value="1"/>
</dbReference>
<comment type="catalytic activity">
    <reaction evidence="32">
        <text>(3S)-3-hydroxydodecanoyl-CoA + NAD(+) = 3-oxododecanoyl-CoA + NADH + H(+)</text>
        <dbReference type="Rhea" id="RHEA:31179"/>
        <dbReference type="ChEBI" id="CHEBI:15378"/>
        <dbReference type="ChEBI" id="CHEBI:57540"/>
        <dbReference type="ChEBI" id="CHEBI:57945"/>
        <dbReference type="ChEBI" id="CHEBI:62558"/>
        <dbReference type="ChEBI" id="CHEBI:62615"/>
    </reaction>
    <physiologicalReaction direction="left-to-right" evidence="32">
        <dbReference type="Rhea" id="RHEA:31180"/>
    </physiologicalReaction>
</comment>
<dbReference type="Bgee" id="ENSELUG00000001109">
    <property type="expression patterns" value="Expressed in heart and 15 other cell types or tissues"/>
</dbReference>
<evidence type="ECO:0000256" key="7">
    <source>
        <dbReference type="ARBA" id="ARBA00022481"/>
    </source>
</evidence>
<evidence type="ECO:0000256" key="28">
    <source>
        <dbReference type="ARBA" id="ARBA00052224"/>
    </source>
</evidence>
<dbReference type="NCBIfam" id="TIGR02441">
    <property type="entry name" value="fa_ox_alpha_mit"/>
    <property type="match status" value="1"/>
</dbReference>
<dbReference type="InterPro" id="IPR012803">
    <property type="entry name" value="Fa_ox_alpha_mit"/>
</dbReference>
<dbReference type="InterPro" id="IPR006176">
    <property type="entry name" value="3-OHacyl-CoA_DH_NAD-bd"/>
</dbReference>
<evidence type="ECO:0000256" key="41">
    <source>
        <dbReference type="RuleBase" id="RU003707"/>
    </source>
</evidence>
<comment type="catalytic activity">
    <reaction evidence="21">
        <text>a (3S)-3-hydroxyacyl-CoA = a (2E)-enoyl-CoA + H2O</text>
        <dbReference type="Rhea" id="RHEA:16105"/>
        <dbReference type="ChEBI" id="CHEBI:15377"/>
        <dbReference type="ChEBI" id="CHEBI:57318"/>
        <dbReference type="ChEBI" id="CHEBI:58856"/>
        <dbReference type="EC" id="4.2.1.17"/>
    </reaction>
    <physiologicalReaction direction="right-to-left" evidence="21">
        <dbReference type="Rhea" id="RHEA:16107"/>
    </physiologicalReaction>
</comment>
<dbReference type="GO" id="GO:0070403">
    <property type="term" value="F:NAD+ binding"/>
    <property type="evidence" value="ECO:0007669"/>
    <property type="project" value="InterPro"/>
</dbReference>
<dbReference type="PROSITE" id="PS00067">
    <property type="entry name" value="3HCDH"/>
    <property type="match status" value="1"/>
</dbReference>
<dbReference type="Pfam" id="PF00378">
    <property type="entry name" value="ECH_1"/>
    <property type="match status" value="1"/>
</dbReference>
<dbReference type="AlphaFoldDB" id="A0A6Q2Z8F4"/>
<evidence type="ECO:0000256" key="13">
    <source>
        <dbReference type="ARBA" id="ARBA00022990"/>
    </source>
</evidence>
<keyword evidence="18" id="KW-0472">Membrane</keyword>
<comment type="catalytic activity">
    <reaction evidence="26">
        <text>a 4-saturated-(3S)-3-hydroxyacyl-CoA = a (3E)-enoyl-CoA + H2O</text>
        <dbReference type="Rhea" id="RHEA:20724"/>
        <dbReference type="ChEBI" id="CHEBI:15377"/>
        <dbReference type="ChEBI" id="CHEBI:58521"/>
        <dbReference type="ChEBI" id="CHEBI:137480"/>
        <dbReference type="EC" id="4.2.1.17"/>
    </reaction>
    <physiologicalReaction direction="right-to-left" evidence="26">
        <dbReference type="Rhea" id="RHEA:20726"/>
    </physiologicalReaction>
</comment>
<evidence type="ECO:0000256" key="2">
    <source>
        <dbReference type="ARBA" id="ARBA00004273"/>
    </source>
</evidence>
<evidence type="ECO:0000256" key="16">
    <source>
        <dbReference type="ARBA" id="ARBA00023098"/>
    </source>
</evidence>
<evidence type="ECO:0000256" key="12">
    <source>
        <dbReference type="ARBA" id="ARBA00022946"/>
    </source>
</evidence>
<dbReference type="FunFam" id="1.10.1040.50:FF:000002">
    <property type="entry name" value="Trifunctional enzyme subunit alpha, mitochondrial"/>
    <property type="match status" value="1"/>
</dbReference>
<reference evidence="44" key="4">
    <citation type="submission" date="2025-09" db="UniProtKB">
        <authorList>
            <consortium name="Ensembl"/>
        </authorList>
    </citation>
    <scope>IDENTIFICATION</scope>
</reference>
<evidence type="ECO:0000256" key="25">
    <source>
        <dbReference type="ARBA" id="ARBA00050446"/>
    </source>
</evidence>
<keyword evidence="12" id="KW-0809">Transit peptide</keyword>
<dbReference type="SUPFAM" id="SSF52096">
    <property type="entry name" value="ClpP/crotonase"/>
    <property type="match status" value="1"/>
</dbReference>
<organism evidence="44 45">
    <name type="scientific">Esox lucius</name>
    <name type="common">Northern pike</name>
    <dbReference type="NCBI Taxonomy" id="8010"/>
    <lineage>
        <taxon>Eukaryota</taxon>
        <taxon>Metazoa</taxon>
        <taxon>Chordata</taxon>
        <taxon>Craniata</taxon>
        <taxon>Vertebrata</taxon>
        <taxon>Euteleostomi</taxon>
        <taxon>Actinopterygii</taxon>
        <taxon>Neopterygii</taxon>
        <taxon>Teleostei</taxon>
        <taxon>Protacanthopterygii</taxon>
        <taxon>Esociformes</taxon>
        <taxon>Esocidae</taxon>
        <taxon>Esox</taxon>
    </lineage>
</organism>
<feature type="domain" description="3-hydroxyacyl-CoA dehydrogenase C-terminal" evidence="42">
    <location>
        <begin position="517"/>
        <end position="612"/>
    </location>
</feature>
<dbReference type="SUPFAM" id="SSF51735">
    <property type="entry name" value="NAD(P)-binding Rossmann-fold domains"/>
    <property type="match status" value="1"/>
</dbReference>
<keyword evidence="19" id="KW-0456">Lyase</keyword>
<comment type="subcellular location">
    <subcellularLocation>
        <location evidence="2">Mitochondrion inner membrane</location>
    </subcellularLocation>
</comment>
<evidence type="ECO:0000256" key="30">
    <source>
        <dbReference type="ARBA" id="ARBA00052834"/>
    </source>
</evidence>
<keyword evidence="17" id="KW-0496">Mitochondrion</keyword>
<proteinExistence type="inferred from homology"/>
<comment type="subunit">
    <text evidence="34">Heterotetramer of 2 alpha/HADHA and 2 beta/HADHB subunits; forms the mitochondrial trifunctional enzyme. Also purified as higher order heterooligomers including a 4 alpha/HADHA and 4 beta/HADHB heterooligomer which physiological significance remains unclear. The mitochondrial trifunctional enzyme interacts with MTLN.</text>
</comment>
<dbReference type="GO" id="GO:0006635">
    <property type="term" value="P:fatty acid beta-oxidation"/>
    <property type="evidence" value="ECO:0007669"/>
    <property type="project" value="UniProtKB-UniPathway"/>
</dbReference>
<evidence type="ECO:0000256" key="8">
    <source>
        <dbReference type="ARBA" id="ARBA00022553"/>
    </source>
</evidence>
<dbReference type="UniPathway" id="UPA00659"/>
<evidence type="ECO:0000256" key="19">
    <source>
        <dbReference type="ARBA" id="ARBA00023239"/>
    </source>
</evidence>
<keyword evidence="10" id="KW-0999">Mitochondrion inner membrane</keyword>
<evidence type="ECO:0000256" key="33">
    <source>
        <dbReference type="ARBA" id="ARBA00052989"/>
    </source>
</evidence>
<evidence type="ECO:0000256" key="37">
    <source>
        <dbReference type="ARBA" id="ARBA00077617"/>
    </source>
</evidence>
<dbReference type="PANTHER" id="PTHR43612">
    <property type="entry name" value="TRIFUNCTIONAL ENZYME SUBUNIT ALPHA"/>
    <property type="match status" value="1"/>
</dbReference>
<evidence type="ECO:0000256" key="9">
    <source>
        <dbReference type="ARBA" id="ARBA00022679"/>
    </source>
</evidence>
<evidence type="ECO:0000256" key="4">
    <source>
        <dbReference type="ARBA" id="ARBA00007005"/>
    </source>
</evidence>
<dbReference type="GeneTree" id="ENSGT00940000154677"/>
<evidence type="ECO:0000256" key="24">
    <source>
        <dbReference type="ARBA" id="ARBA00050222"/>
    </source>
</evidence>
<dbReference type="GO" id="GO:0016507">
    <property type="term" value="C:mitochondrial fatty acid beta-oxidation multienzyme complex"/>
    <property type="evidence" value="ECO:0007669"/>
    <property type="project" value="InterPro"/>
</dbReference>
<evidence type="ECO:0000256" key="36">
    <source>
        <dbReference type="ARBA" id="ARBA00068347"/>
    </source>
</evidence>
<comment type="catalytic activity">
    <reaction evidence="23">
        <text>(3S)-hydroxydecanoyl-CoA + NAD(+) = 3-oxodecanoyl-CoA + NADH + H(+)</text>
        <dbReference type="Rhea" id="RHEA:31187"/>
        <dbReference type="ChEBI" id="CHEBI:15378"/>
        <dbReference type="ChEBI" id="CHEBI:57540"/>
        <dbReference type="ChEBI" id="CHEBI:57945"/>
        <dbReference type="ChEBI" id="CHEBI:62548"/>
        <dbReference type="ChEBI" id="CHEBI:62616"/>
    </reaction>
    <physiologicalReaction direction="left-to-right" evidence="23">
        <dbReference type="Rhea" id="RHEA:31188"/>
    </physiologicalReaction>
</comment>
<dbReference type="SUPFAM" id="SSF48179">
    <property type="entry name" value="6-phosphogluconate dehydrogenase C-terminal domain-like"/>
    <property type="match status" value="2"/>
</dbReference>